<dbReference type="AlphaFoldDB" id="A0A2N9JGT9"/>
<evidence type="ECO:0008006" key="3">
    <source>
        <dbReference type="Google" id="ProtNLM"/>
    </source>
</evidence>
<dbReference type="SUPFAM" id="SSF53649">
    <property type="entry name" value="Alkaline phosphatase-like"/>
    <property type="match status" value="1"/>
</dbReference>
<name>A0A2N9JGT9_9ACTN</name>
<gene>
    <name evidence="1" type="ORF">MPLG2_1570</name>
</gene>
<dbReference type="RefSeq" id="WP_231935895.1">
    <property type="nucleotide sequence ID" value="NZ_BAAAGO010000007.1"/>
</dbReference>
<sequence>MIQPLLPAYGSASLADLLPSVASAMGVPGFDNVIDLPSAHRYVVLLVDGLGHDLLRRHAPAAPVLNGLLTRDGSRAITVGAPSTTATSITSLGTGLTPGQHGVAGYTFRYARELLNALVWSPRLHGLDVQPQLTMFERLSKAGVYCATVTPSRFRGSGLTTCALRGANFFGFADDSPTAWRVEYAARASAAAERSLVYVYERDLDHAGHKFGVASNQWLAQLNRVDDLAAQLRAALPRDVRLLVTGDHGMVDVPGDARLTIEHEADLAAGVRLVGGEGRFRQLYTTEPEAVARRYRDRLGERAWVLSRAEAVDAGWFGAVQPRLADRFGDVLVAMADDGALMTTTQPNEFGLVGMHGSLTPAELNVPLLVG</sequence>
<dbReference type="InterPro" id="IPR017850">
    <property type="entry name" value="Alkaline_phosphatase_core_sf"/>
</dbReference>
<dbReference type="Gene3D" id="3.40.720.10">
    <property type="entry name" value="Alkaline Phosphatase, subunit A"/>
    <property type="match status" value="1"/>
</dbReference>
<proteinExistence type="predicted"/>
<dbReference type="EMBL" id="LT985188">
    <property type="protein sequence ID" value="SPD86606.1"/>
    <property type="molecule type" value="Genomic_DNA"/>
</dbReference>
<accession>A0A2N9JGT9</accession>
<dbReference type="InterPro" id="IPR002591">
    <property type="entry name" value="Phosphodiest/P_Trfase"/>
</dbReference>
<dbReference type="KEGG" id="mgg:MPLG2_1570"/>
<dbReference type="Pfam" id="PF01663">
    <property type="entry name" value="Phosphodiest"/>
    <property type="match status" value="1"/>
</dbReference>
<dbReference type="PANTHER" id="PTHR10151">
    <property type="entry name" value="ECTONUCLEOTIDE PYROPHOSPHATASE/PHOSPHODIESTERASE"/>
    <property type="match status" value="1"/>
</dbReference>
<protein>
    <recommendedName>
        <fullName evidence="3">Alkaline phosphatase family protein</fullName>
    </recommendedName>
</protein>
<evidence type="ECO:0000313" key="1">
    <source>
        <dbReference type="EMBL" id="SPD86606.1"/>
    </source>
</evidence>
<dbReference type="GO" id="GO:0016787">
    <property type="term" value="F:hydrolase activity"/>
    <property type="evidence" value="ECO:0007669"/>
    <property type="project" value="UniProtKB-ARBA"/>
</dbReference>
<reference evidence="1 2" key="1">
    <citation type="submission" date="2018-02" db="EMBL/GenBank/DDBJ databases">
        <authorList>
            <person name="Cohen D.B."/>
            <person name="Kent A.D."/>
        </authorList>
    </citation>
    <scope>NUCLEOTIDE SEQUENCE [LARGE SCALE GENOMIC DNA]</scope>
    <source>
        <strain evidence="1">1</strain>
    </source>
</reference>
<dbReference type="PANTHER" id="PTHR10151:SF120">
    <property type="entry name" value="BIS(5'-ADENOSYL)-TRIPHOSPHATASE"/>
    <property type="match status" value="1"/>
</dbReference>
<keyword evidence="2" id="KW-1185">Reference proteome</keyword>
<evidence type="ECO:0000313" key="2">
    <source>
        <dbReference type="Proteomes" id="UP000238164"/>
    </source>
</evidence>
<organism evidence="1 2">
    <name type="scientific">Micropruina glycogenica</name>
    <dbReference type="NCBI Taxonomy" id="75385"/>
    <lineage>
        <taxon>Bacteria</taxon>
        <taxon>Bacillati</taxon>
        <taxon>Actinomycetota</taxon>
        <taxon>Actinomycetes</taxon>
        <taxon>Propionibacteriales</taxon>
        <taxon>Nocardioidaceae</taxon>
        <taxon>Micropruina</taxon>
    </lineage>
</organism>
<dbReference type="Proteomes" id="UP000238164">
    <property type="component" value="Chromosome 1"/>
</dbReference>